<reference evidence="2" key="1">
    <citation type="journal article" date="2024" name="Proc. Natl. Acad. Sci. U.S.A.">
        <title>Extraordinary preservation of gene collinearity over three hundred million years revealed in homosporous lycophytes.</title>
        <authorList>
            <person name="Li C."/>
            <person name="Wickell D."/>
            <person name="Kuo L.Y."/>
            <person name="Chen X."/>
            <person name="Nie B."/>
            <person name="Liao X."/>
            <person name="Peng D."/>
            <person name="Ji J."/>
            <person name="Jenkins J."/>
            <person name="Williams M."/>
            <person name="Shu S."/>
            <person name="Plott C."/>
            <person name="Barry K."/>
            <person name="Rajasekar S."/>
            <person name="Grimwood J."/>
            <person name="Han X."/>
            <person name="Sun S."/>
            <person name="Hou Z."/>
            <person name="He W."/>
            <person name="Dai G."/>
            <person name="Sun C."/>
            <person name="Schmutz J."/>
            <person name="Leebens-Mack J.H."/>
            <person name="Li F.W."/>
            <person name="Wang L."/>
        </authorList>
    </citation>
    <scope>NUCLEOTIDE SEQUENCE [LARGE SCALE GENOMIC DNA]</scope>
    <source>
        <strain evidence="2">cv. PW_Plant_1</strain>
    </source>
</reference>
<keyword evidence="2" id="KW-1185">Reference proteome</keyword>
<evidence type="ECO:0000313" key="1">
    <source>
        <dbReference type="EMBL" id="KAJ7518834.1"/>
    </source>
</evidence>
<dbReference type="Proteomes" id="UP001162992">
    <property type="component" value="Chromosome 20"/>
</dbReference>
<gene>
    <name evidence="1" type="ORF">O6H91_20G010600</name>
</gene>
<dbReference type="EMBL" id="CM055111">
    <property type="protein sequence ID" value="KAJ7518834.1"/>
    <property type="molecule type" value="Genomic_DNA"/>
</dbReference>
<organism evidence="1 2">
    <name type="scientific">Diphasiastrum complanatum</name>
    <name type="common">Issler's clubmoss</name>
    <name type="synonym">Lycopodium complanatum</name>
    <dbReference type="NCBI Taxonomy" id="34168"/>
    <lineage>
        <taxon>Eukaryota</taxon>
        <taxon>Viridiplantae</taxon>
        <taxon>Streptophyta</taxon>
        <taxon>Embryophyta</taxon>
        <taxon>Tracheophyta</taxon>
        <taxon>Lycopodiopsida</taxon>
        <taxon>Lycopodiales</taxon>
        <taxon>Lycopodiaceae</taxon>
        <taxon>Lycopodioideae</taxon>
        <taxon>Diphasiastrum</taxon>
    </lineage>
</organism>
<proteinExistence type="predicted"/>
<name>A0ACC2AMU3_DIPCM</name>
<protein>
    <submittedName>
        <fullName evidence="1">Uncharacterized protein</fullName>
    </submittedName>
</protein>
<evidence type="ECO:0000313" key="2">
    <source>
        <dbReference type="Proteomes" id="UP001162992"/>
    </source>
</evidence>
<comment type="caution">
    <text evidence="1">The sequence shown here is derived from an EMBL/GenBank/DDBJ whole genome shotgun (WGS) entry which is preliminary data.</text>
</comment>
<sequence>MDLTETQSCVSSEAVVLVKQSDFSSKTVVPEESFGQSHENSDRSKTHVSYRRKVQQKRVVYVPMKGVGKPIGEVLPSDTWAWRKYGQKPIKGSPYPRAYYRCSSSKGCSARKQVEQSITDPSMLIISYTSEHNHPWPAHCKFLSRLEIPDQNIAESQNFSCIDSFSSSTDSCEPNLMDPLAKHSIEMSARRTSKAEQHMDYNGSISKSSSEDEDIFENLDNLPELSSIINRGFQDHKLDDLAGCLLGNSFNTLCMPPKCLVGGVSGQQA</sequence>
<accession>A0ACC2AMU3</accession>